<dbReference type="InterPro" id="IPR000754">
    <property type="entry name" value="Ribosomal_uS9"/>
</dbReference>
<dbReference type="EMBL" id="CP045910">
    <property type="protein sequence ID" value="QQP31569.1"/>
    <property type="molecule type" value="Genomic_DNA"/>
</dbReference>
<dbReference type="GO" id="GO:0006412">
    <property type="term" value="P:translation"/>
    <property type="evidence" value="ECO:0007669"/>
    <property type="project" value="InterPro"/>
</dbReference>
<dbReference type="InterPro" id="IPR020568">
    <property type="entry name" value="Ribosomal_Su5_D2-typ_SF"/>
</dbReference>
<keyword evidence="5" id="KW-1185">Reference proteome</keyword>
<reference evidence="5" key="1">
    <citation type="submission" date="2021-01" db="EMBL/GenBank/DDBJ databases">
        <title>Caligus Genome Assembly.</title>
        <authorList>
            <person name="Gallardo-Escarate C."/>
        </authorList>
    </citation>
    <scope>NUCLEOTIDE SEQUENCE [LARGE SCALE GENOMIC DNA]</scope>
</reference>
<accession>A0A7T8GLF0</accession>
<evidence type="ECO:0008006" key="6">
    <source>
        <dbReference type="Google" id="ProtNLM"/>
    </source>
</evidence>
<dbReference type="GO" id="GO:0003723">
    <property type="term" value="F:RNA binding"/>
    <property type="evidence" value="ECO:0007669"/>
    <property type="project" value="TreeGrafter"/>
</dbReference>
<dbReference type="PANTHER" id="PTHR21569">
    <property type="entry name" value="RIBOSOMAL PROTEIN S9"/>
    <property type="match status" value="1"/>
</dbReference>
<dbReference type="PANTHER" id="PTHR21569:SF1">
    <property type="entry name" value="SMALL RIBOSOMAL SUBUNIT PROTEIN US9M"/>
    <property type="match status" value="1"/>
</dbReference>
<dbReference type="Proteomes" id="UP000595437">
    <property type="component" value="Chromosome 21"/>
</dbReference>
<name>A0A7T8GLF0_CALRO</name>
<dbReference type="Pfam" id="PF00380">
    <property type="entry name" value="Ribosomal_S9"/>
    <property type="match status" value="1"/>
</dbReference>
<comment type="similarity">
    <text evidence="1">Belongs to the universal ribosomal protein uS9 family.</text>
</comment>
<keyword evidence="3" id="KW-0687">Ribonucleoprotein</keyword>
<gene>
    <name evidence="4" type="ORF">FKW44_025206</name>
</gene>
<evidence type="ECO:0000313" key="4">
    <source>
        <dbReference type="EMBL" id="QQP31569.1"/>
    </source>
</evidence>
<dbReference type="SUPFAM" id="SSF54211">
    <property type="entry name" value="Ribosomal protein S5 domain 2-like"/>
    <property type="match status" value="1"/>
</dbReference>
<organism evidence="4 5">
    <name type="scientific">Caligus rogercresseyi</name>
    <name type="common">Sea louse</name>
    <dbReference type="NCBI Taxonomy" id="217165"/>
    <lineage>
        <taxon>Eukaryota</taxon>
        <taxon>Metazoa</taxon>
        <taxon>Ecdysozoa</taxon>
        <taxon>Arthropoda</taxon>
        <taxon>Crustacea</taxon>
        <taxon>Multicrustacea</taxon>
        <taxon>Hexanauplia</taxon>
        <taxon>Copepoda</taxon>
        <taxon>Siphonostomatoida</taxon>
        <taxon>Caligidae</taxon>
        <taxon>Caligus</taxon>
    </lineage>
</organism>
<evidence type="ECO:0000313" key="5">
    <source>
        <dbReference type="Proteomes" id="UP000595437"/>
    </source>
</evidence>
<evidence type="ECO:0000256" key="2">
    <source>
        <dbReference type="ARBA" id="ARBA00022980"/>
    </source>
</evidence>
<evidence type="ECO:0000256" key="1">
    <source>
        <dbReference type="ARBA" id="ARBA00005251"/>
    </source>
</evidence>
<proteinExistence type="inferred from homology"/>
<dbReference type="InterPro" id="IPR014721">
    <property type="entry name" value="Ribsml_uS5_D2-typ_fold_subgr"/>
</dbReference>
<dbReference type="AlphaFoldDB" id="A0A7T8GLF0"/>
<dbReference type="Gene3D" id="3.30.230.10">
    <property type="match status" value="1"/>
</dbReference>
<dbReference type="OrthoDB" id="10254627at2759"/>
<keyword evidence="2" id="KW-0689">Ribosomal protein</keyword>
<evidence type="ECO:0000256" key="3">
    <source>
        <dbReference type="ARBA" id="ARBA00023274"/>
    </source>
</evidence>
<protein>
    <recommendedName>
        <fullName evidence="6">28S ribosomal protein S9, mitochondrial</fullName>
    </recommendedName>
</protein>
<sequence length="420" mass="47796">MLEIRYPSEITSLLSYFSLRLDPRSLKERFHVSPSGLGTRLRTGLIRGAASLSRSSSSAPPSPNEQAMSPAMKYYLSKKRKHDAFMEAQSQEFERGKAQLARMMGSPLETLSQEEVDRAIEYLFPSGLHDPRARPVLRPPESIFPKFDFDGRPFHPFFYCVSPNFIQSLHELVDRLQMLQFLERTAQNTSSLPRLEASFFSGSEWIPRESLSDTYLEDISEEQYREFTDILERLSVHPFAFKIKDFLSKYRVSLGESSSDTSERTAGTDAATSFLQPEFDEKGAAYVEAIGQRKSSVARVRVTKPGTGSFTLRHIDFPTEDPQGIRYFSSYLQRHQILLPLQFTRLLGSVDVDCVVGHGGPSGQAGAIRYALSTCLKSFVDSETVDEMRVLGLLTQDVRVRERKRFGHVKSRKKFKFKKR</sequence>
<dbReference type="GO" id="GO:0005763">
    <property type="term" value="C:mitochondrial small ribosomal subunit"/>
    <property type="evidence" value="ECO:0007669"/>
    <property type="project" value="TreeGrafter"/>
</dbReference>
<dbReference type="GO" id="GO:0003735">
    <property type="term" value="F:structural constituent of ribosome"/>
    <property type="evidence" value="ECO:0007669"/>
    <property type="project" value="InterPro"/>
</dbReference>